<proteinExistence type="predicted"/>
<protein>
    <submittedName>
        <fullName evidence="2">DUF4192 domain-containing protein</fullName>
    </submittedName>
</protein>
<evidence type="ECO:0000256" key="1">
    <source>
        <dbReference type="SAM" id="MobiDB-lite"/>
    </source>
</evidence>
<organism evidence="2 3">
    <name type="scientific">Nocardioides donggukensis</name>
    <dbReference type="NCBI Taxonomy" id="2774019"/>
    <lineage>
        <taxon>Bacteria</taxon>
        <taxon>Bacillati</taxon>
        <taxon>Actinomycetota</taxon>
        <taxon>Actinomycetes</taxon>
        <taxon>Propionibacteriales</taxon>
        <taxon>Nocardioidaceae</taxon>
        <taxon>Nocardioides</taxon>
    </lineage>
</organism>
<dbReference type="Pfam" id="PF13830">
    <property type="entry name" value="DUF4192"/>
    <property type="match status" value="1"/>
</dbReference>
<gene>
    <name evidence="2" type="ORF">IE331_08510</name>
</gene>
<keyword evidence="3" id="KW-1185">Reference proteome</keyword>
<reference evidence="2" key="1">
    <citation type="submission" date="2020-09" db="EMBL/GenBank/DDBJ databases">
        <title>Nocardioides sp. strain MJB4 16S ribosomal RNA gene Genome sequencing and assembly.</title>
        <authorList>
            <person name="Kim I."/>
        </authorList>
    </citation>
    <scope>NUCLEOTIDE SEQUENCE</scope>
    <source>
        <strain evidence="2">MJB4</strain>
    </source>
</reference>
<sequence>MATPHTLTARTPEDLLAAVPCVLGFRPEDSMVMLTFGPGAGFHARVDLPDGPEQVALVVEPLRAAACRNGVRRVVLIAYTGDAELARTVCDALAGGLEEAGVRVLEMLRCEGELWFPLTEGHPEPAYAGVRHDVTSHRFAVESVVRGRVTHASRADLAASLRGTDAGRRADVATAARRRRPGGSDPSRRRAAEARWVRDTLCEAVADGTTLAPADAGRLLVALQDRDTRNLAWSTITPATCTGHVDLWSELVRCSPEDLVAEPAALLGFAAWLAGSGALAWCALDRALAVEPDHALAADVGMLLENAVPPSAWERPRVGGSGAAPDGEE</sequence>
<dbReference type="AlphaFoldDB" id="A0A927K8M2"/>
<comment type="caution">
    <text evidence="2">The sequence shown here is derived from an EMBL/GenBank/DDBJ whole genome shotgun (WGS) entry which is preliminary data.</text>
</comment>
<accession>A0A927K8M2</accession>
<name>A0A927K8M2_9ACTN</name>
<dbReference type="Proteomes" id="UP000616839">
    <property type="component" value="Unassembled WGS sequence"/>
</dbReference>
<dbReference type="EMBL" id="JACYXZ010000002">
    <property type="protein sequence ID" value="MBD8869665.1"/>
    <property type="molecule type" value="Genomic_DNA"/>
</dbReference>
<evidence type="ECO:0000313" key="3">
    <source>
        <dbReference type="Proteomes" id="UP000616839"/>
    </source>
</evidence>
<feature type="region of interest" description="Disordered" evidence="1">
    <location>
        <begin position="168"/>
        <end position="192"/>
    </location>
</feature>
<evidence type="ECO:0000313" key="2">
    <source>
        <dbReference type="EMBL" id="MBD8869665.1"/>
    </source>
</evidence>
<dbReference type="InterPro" id="IPR025447">
    <property type="entry name" value="DUF4192"/>
</dbReference>
<dbReference type="RefSeq" id="WP_192142519.1">
    <property type="nucleotide sequence ID" value="NZ_JACYXZ010000002.1"/>
</dbReference>